<keyword evidence="1" id="KW-0472">Membrane</keyword>
<organism evidence="2">
    <name type="scientific">gut metagenome</name>
    <dbReference type="NCBI Taxonomy" id="749906"/>
    <lineage>
        <taxon>unclassified sequences</taxon>
        <taxon>metagenomes</taxon>
        <taxon>organismal metagenomes</taxon>
    </lineage>
</organism>
<dbReference type="AlphaFoldDB" id="J9GGU0"/>
<proteinExistence type="predicted"/>
<evidence type="ECO:0000313" key="2">
    <source>
        <dbReference type="EMBL" id="EJX06214.1"/>
    </source>
</evidence>
<protein>
    <submittedName>
        <fullName evidence="2">Uncharacterized protein</fullName>
    </submittedName>
</protein>
<comment type="caution">
    <text evidence="2">The sequence shown here is derived from an EMBL/GenBank/DDBJ whole genome shotgun (WGS) entry which is preliminary data.</text>
</comment>
<evidence type="ECO:0000256" key="1">
    <source>
        <dbReference type="SAM" id="Phobius"/>
    </source>
</evidence>
<keyword evidence="1" id="KW-0812">Transmembrane</keyword>
<dbReference type="EMBL" id="AMCI01001228">
    <property type="protein sequence ID" value="EJX06214.1"/>
    <property type="molecule type" value="Genomic_DNA"/>
</dbReference>
<accession>J9GGU0</accession>
<keyword evidence="1" id="KW-1133">Transmembrane helix</keyword>
<reference evidence="2" key="1">
    <citation type="journal article" date="2012" name="PLoS ONE">
        <title>Gene sets for utilization of primary and secondary nutrition supplies in the distal gut of endangered iberian lynx.</title>
        <authorList>
            <person name="Alcaide M."/>
            <person name="Messina E."/>
            <person name="Richter M."/>
            <person name="Bargiela R."/>
            <person name="Peplies J."/>
            <person name="Huws S.A."/>
            <person name="Newbold C.J."/>
            <person name="Golyshin P.N."/>
            <person name="Simon M.A."/>
            <person name="Lopez G."/>
            <person name="Yakimov M.M."/>
            <person name="Ferrer M."/>
        </authorList>
    </citation>
    <scope>NUCLEOTIDE SEQUENCE</scope>
</reference>
<name>J9GGU0_9ZZZZ</name>
<gene>
    <name evidence="2" type="ORF">EVA_05689</name>
</gene>
<feature type="transmembrane region" description="Helical" evidence="1">
    <location>
        <begin position="6"/>
        <end position="24"/>
    </location>
</feature>
<sequence length="98" mass="11050">MIALSSYFFCCVSFSSFFGPGAFIRPHRGFVGLHRSFVGLRCSFVRLRCSLNFLPRPFLFVVYSLMVFSPDANGLRMEVSNAYLSVIDNECKFGRKGG</sequence>